<feature type="transmembrane region" description="Helical" evidence="8">
    <location>
        <begin position="389"/>
        <end position="407"/>
    </location>
</feature>
<feature type="transmembrane region" description="Helical" evidence="8">
    <location>
        <begin position="132"/>
        <end position="160"/>
    </location>
</feature>
<dbReference type="AlphaFoldDB" id="A0A410G4P6"/>
<feature type="transmembrane region" description="Helical" evidence="8">
    <location>
        <begin position="64"/>
        <end position="83"/>
    </location>
</feature>
<keyword evidence="6 8" id="KW-1133">Transmembrane helix</keyword>
<evidence type="ECO:0000256" key="5">
    <source>
        <dbReference type="ARBA" id="ARBA00022692"/>
    </source>
</evidence>
<dbReference type="PANTHER" id="PTHR33908">
    <property type="entry name" value="MANNOSYLTRANSFERASE YKCB-RELATED"/>
    <property type="match status" value="1"/>
</dbReference>
<keyword evidence="5 8" id="KW-0812">Transmembrane</keyword>
<gene>
    <name evidence="10" type="ORF">EI546_10875</name>
</gene>
<dbReference type="InterPro" id="IPR038731">
    <property type="entry name" value="RgtA/B/C-like"/>
</dbReference>
<evidence type="ECO:0000313" key="10">
    <source>
        <dbReference type="EMBL" id="QAA82195.1"/>
    </source>
</evidence>
<evidence type="ECO:0000313" key="11">
    <source>
        <dbReference type="Proteomes" id="UP000285517"/>
    </source>
</evidence>
<feature type="transmembrane region" description="Helical" evidence="8">
    <location>
        <begin position="38"/>
        <end position="57"/>
    </location>
</feature>
<evidence type="ECO:0000256" key="3">
    <source>
        <dbReference type="ARBA" id="ARBA00022676"/>
    </source>
</evidence>
<name>A0A410G4P6_9FLAO</name>
<dbReference type="PANTHER" id="PTHR33908:SF11">
    <property type="entry name" value="MEMBRANE PROTEIN"/>
    <property type="match status" value="1"/>
</dbReference>
<feature type="transmembrane region" description="Helical" evidence="8">
    <location>
        <begin position="216"/>
        <end position="249"/>
    </location>
</feature>
<dbReference type="GO" id="GO:0005886">
    <property type="term" value="C:plasma membrane"/>
    <property type="evidence" value="ECO:0007669"/>
    <property type="project" value="UniProtKB-SubCell"/>
</dbReference>
<evidence type="ECO:0000256" key="2">
    <source>
        <dbReference type="ARBA" id="ARBA00022475"/>
    </source>
</evidence>
<dbReference type="GO" id="GO:0009103">
    <property type="term" value="P:lipopolysaccharide biosynthetic process"/>
    <property type="evidence" value="ECO:0007669"/>
    <property type="project" value="UniProtKB-ARBA"/>
</dbReference>
<feature type="transmembrane region" description="Helical" evidence="8">
    <location>
        <begin position="261"/>
        <end position="287"/>
    </location>
</feature>
<evidence type="ECO:0000259" key="9">
    <source>
        <dbReference type="Pfam" id="PF13231"/>
    </source>
</evidence>
<keyword evidence="11" id="KW-1185">Reference proteome</keyword>
<sequence>MSKKIILYLLYFFSILVFSKLIYHVFLSLEENTPILLVKWVKIFLVLSSAFVLFKLINNRKISNLFFGVFLVLFSLSLRYWWIFNVNTEPISDFSVMFHSAQKLMTGNISAVRDNPYFIKYPSNIPFTAYQAIILFFSNSVLALKILNVIFGTLIVWLVYKISKLISGGPTGRITGLISALYPPLIIYSSVLTNQTLSIFFMLLAIWMYFRKKNLIYVGAVLALANLIRPTITVFFIGLFVFMILTFIFENKIDFFKSGKILFLNLGKLAGSYFLVLMLLSFSFQWLEISKHGLLNDPIPSYKLLVGLNPKTIGHYSTEDASLTDNLDTFEENAKPLIKERLKDKTKLRTLLDEKFIKMWAKKDAGTYWAFTSNIKNKNDFEFITLFEQYFYIFLIGMGIIFILLSLKFQGASPLSPYLLFYLIILGFVLIYSVYEIQSRYRYEIYPLFILIAGAGFAKLFFKTSHLGSIRSDDNEISPIK</sequence>
<comment type="subcellular location">
    <subcellularLocation>
        <location evidence="1">Cell membrane</location>
        <topology evidence="1">Multi-pass membrane protein</topology>
    </subcellularLocation>
</comment>
<dbReference type="InterPro" id="IPR050297">
    <property type="entry name" value="LipidA_mod_glycosyltrf_83"/>
</dbReference>
<feature type="domain" description="Glycosyltransferase RgtA/B/C/D-like" evidence="9">
    <location>
        <begin position="133"/>
        <end position="246"/>
    </location>
</feature>
<dbReference type="GO" id="GO:0016763">
    <property type="term" value="F:pentosyltransferase activity"/>
    <property type="evidence" value="ECO:0007669"/>
    <property type="project" value="TreeGrafter"/>
</dbReference>
<keyword evidence="4" id="KW-0808">Transferase</keyword>
<dbReference type="KEGG" id="aev:EI546_10875"/>
<organism evidence="10 11">
    <name type="scientific">Aequorivita ciconiae</name>
    <dbReference type="NCBI Taxonomy" id="2494375"/>
    <lineage>
        <taxon>Bacteria</taxon>
        <taxon>Pseudomonadati</taxon>
        <taxon>Bacteroidota</taxon>
        <taxon>Flavobacteriia</taxon>
        <taxon>Flavobacteriales</taxon>
        <taxon>Flavobacteriaceae</taxon>
        <taxon>Aequorivita</taxon>
    </lineage>
</organism>
<feature type="transmembrane region" description="Helical" evidence="8">
    <location>
        <begin position="419"/>
        <end position="437"/>
    </location>
</feature>
<evidence type="ECO:0000256" key="6">
    <source>
        <dbReference type="ARBA" id="ARBA00022989"/>
    </source>
</evidence>
<feature type="transmembrane region" description="Helical" evidence="8">
    <location>
        <begin position="181"/>
        <end position="210"/>
    </location>
</feature>
<dbReference type="OrthoDB" id="345761at2"/>
<reference evidence="10 11" key="1">
    <citation type="submission" date="2019-01" db="EMBL/GenBank/DDBJ databases">
        <title>Complete genome sequencing of Aequorivita sp. H23M31.</title>
        <authorList>
            <person name="Bae J.-W."/>
        </authorList>
    </citation>
    <scope>NUCLEOTIDE SEQUENCE [LARGE SCALE GENOMIC DNA]</scope>
    <source>
        <strain evidence="10 11">H23M31</strain>
    </source>
</reference>
<evidence type="ECO:0000256" key="7">
    <source>
        <dbReference type="ARBA" id="ARBA00023136"/>
    </source>
</evidence>
<dbReference type="Pfam" id="PF13231">
    <property type="entry name" value="PMT_2"/>
    <property type="match status" value="1"/>
</dbReference>
<accession>A0A410G4P6</accession>
<keyword evidence="2" id="KW-1003">Cell membrane</keyword>
<dbReference type="Proteomes" id="UP000285517">
    <property type="component" value="Chromosome"/>
</dbReference>
<evidence type="ECO:0000256" key="8">
    <source>
        <dbReference type="SAM" id="Phobius"/>
    </source>
</evidence>
<feature type="transmembrane region" description="Helical" evidence="8">
    <location>
        <begin position="7"/>
        <end position="26"/>
    </location>
</feature>
<keyword evidence="3" id="KW-0328">Glycosyltransferase</keyword>
<keyword evidence="7 8" id="KW-0472">Membrane</keyword>
<protein>
    <recommendedName>
        <fullName evidence="9">Glycosyltransferase RgtA/B/C/D-like domain-containing protein</fullName>
    </recommendedName>
</protein>
<proteinExistence type="predicted"/>
<evidence type="ECO:0000256" key="4">
    <source>
        <dbReference type="ARBA" id="ARBA00022679"/>
    </source>
</evidence>
<evidence type="ECO:0000256" key="1">
    <source>
        <dbReference type="ARBA" id="ARBA00004651"/>
    </source>
</evidence>
<feature type="transmembrane region" description="Helical" evidence="8">
    <location>
        <begin position="443"/>
        <end position="462"/>
    </location>
</feature>
<dbReference type="RefSeq" id="WP_128250568.1">
    <property type="nucleotide sequence ID" value="NZ_CP034951.1"/>
</dbReference>
<dbReference type="EMBL" id="CP034951">
    <property type="protein sequence ID" value="QAA82195.1"/>
    <property type="molecule type" value="Genomic_DNA"/>
</dbReference>